<evidence type="ECO:0000256" key="1">
    <source>
        <dbReference type="ARBA" id="ARBA00004236"/>
    </source>
</evidence>
<comment type="subcellular location">
    <subcellularLocation>
        <location evidence="1">Cell membrane</location>
    </subcellularLocation>
</comment>
<keyword evidence="4" id="KW-0472">Membrane</keyword>
<protein>
    <recommendedName>
        <fullName evidence="8">G protein gamma domain-containing protein</fullName>
    </recommendedName>
</protein>
<dbReference type="Proteomes" id="UP001141552">
    <property type="component" value="Unassembled WGS sequence"/>
</dbReference>
<reference evidence="10" key="2">
    <citation type="journal article" date="2023" name="Plants (Basel)">
        <title>Annotation of the Turnera subulata (Passifloraceae) Draft Genome Reveals the S-Locus Evolved after the Divergence of Turneroideae from Passifloroideae in a Stepwise Manner.</title>
        <authorList>
            <person name="Henning P.M."/>
            <person name="Roalson E.H."/>
            <person name="Mir W."/>
            <person name="McCubbin A.G."/>
            <person name="Shore J.S."/>
        </authorList>
    </citation>
    <scope>NUCLEOTIDE SEQUENCE</scope>
    <source>
        <strain evidence="10">F60SS</strain>
    </source>
</reference>
<name>A0A9Q0JLA8_9ROSI</name>
<keyword evidence="11" id="KW-1185">Reference proteome</keyword>
<evidence type="ECO:0000259" key="8">
    <source>
        <dbReference type="SMART" id="SM01224"/>
    </source>
</evidence>
<dbReference type="InterPro" id="IPR015898">
    <property type="entry name" value="G-protein_gamma-like_dom"/>
</dbReference>
<comment type="caution">
    <text evidence="10">The sequence shown here is derived from an EMBL/GenBank/DDBJ whole genome shotgun (WGS) entry which is preliminary data.</text>
</comment>
<keyword evidence="5" id="KW-0807">Transducer</keyword>
<organism evidence="10 11">
    <name type="scientific">Turnera subulata</name>
    <dbReference type="NCBI Taxonomy" id="218843"/>
    <lineage>
        <taxon>Eukaryota</taxon>
        <taxon>Viridiplantae</taxon>
        <taxon>Streptophyta</taxon>
        <taxon>Embryophyta</taxon>
        <taxon>Tracheophyta</taxon>
        <taxon>Spermatophyta</taxon>
        <taxon>Magnoliopsida</taxon>
        <taxon>eudicotyledons</taxon>
        <taxon>Gunneridae</taxon>
        <taxon>Pentapetalae</taxon>
        <taxon>rosids</taxon>
        <taxon>fabids</taxon>
        <taxon>Malpighiales</taxon>
        <taxon>Passifloraceae</taxon>
        <taxon>Turnera</taxon>
    </lineage>
</organism>
<dbReference type="GO" id="GO:0007165">
    <property type="term" value="P:signal transduction"/>
    <property type="evidence" value="ECO:0007669"/>
    <property type="project" value="UniProtKB-KW"/>
</dbReference>
<feature type="region of interest" description="Disordered" evidence="7">
    <location>
        <begin position="1"/>
        <end position="24"/>
    </location>
</feature>
<gene>
    <name evidence="10" type="ORF">Tsubulata_029342</name>
    <name evidence="9" type="ORF">Tsubulata_044132</name>
</gene>
<dbReference type="EMBL" id="JAKUCV010001556">
    <property type="protein sequence ID" value="KAJ4845849.1"/>
    <property type="molecule type" value="Genomic_DNA"/>
</dbReference>
<feature type="domain" description="G protein gamma" evidence="8">
    <location>
        <begin position="44"/>
        <end position="117"/>
    </location>
</feature>
<dbReference type="GO" id="GO:0005886">
    <property type="term" value="C:plasma membrane"/>
    <property type="evidence" value="ECO:0007669"/>
    <property type="project" value="UniProtKB-SubCell"/>
</dbReference>
<dbReference type="SMART" id="SM01224">
    <property type="entry name" value="G_gamma"/>
    <property type="match status" value="1"/>
</dbReference>
<proteinExistence type="predicted"/>
<evidence type="ECO:0000256" key="2">
    <source>
        <dbReference type="ARBA" id="ARBA00022475"/>
    </source>
</evidence>
<dbReference type="PANTHER" id="PTHR35129:SF5">
    <property type="entry name" value="GUANINE NUCLEOTIDE-BINDING PROTEIN SUBUNIT GAMMA 2"/>
    <property type="match status" value="1"/>
</dbReference>
<feature type="coiled-coil region" evidence="6">
    <location>
        <begin position="41"/>
        <end position="68"/>
    </location>
</feature>
<evidence type="ECO:0000256" key="6">
    <source>
        <dbReference type="SAM" id="Coils"/>
    </source>
</evidence>
<evidence type="ECO:0000256" key="3">
    <source>
        <dbReference type="ARBA" id="ARBA00023054"/>
    </source>
</evidence>
<keyword evidence="2" id="KW-1003">Cell membrane</keyword>
<accession>A0A9Q0JLA8</accession>
<evidence type="ECO:0000256" key="4">
    <source>
        <dbReference type="ARBA" id="ARBA00023136"/>
    </source>
</evidence>
<dbReference type="InterPro" id="IPR045878">
    <property type="entry name" value="GG1/2"/>
</dbReference>
<reference evidence="10" key="1">
    <citation type="submission" date="2022-02" db="EMBL/GenBank/DDBJ databases">
        <authorList>
            <person name="Henning P.M."/>
            <person name="McCubbin A.G."/>
            <person name="Shore J.S."/>
        </authorList>
    </citation>
    <scope>NUCLEOTIDE SEQUENCE</scope>
    <source>
        <strain evidence="10">F60SS</strain>
        <tissue evidence="10">Leaves</tissue>
    </source>
</reference>
<keyword evidence="3 6" id="KW-0175">Coiled coil</keyword>
<dbReference type="AlphaFoldDB" id="A0A9Q0JLA8"/>
<evidence type="ECO:0000256" key="7">
    <source>
        <dbReference type="SAM" id="MobiDB-lite"/>
    </source>
</evidence>
<dbReference type="OrthoDB" id="776094at2759"/>
<dbReference type="PANTHER" id="PTHR35129">
    <property type="entry name" value="GUANINE NUCLEOTIDE-BINDING PROTEIN SUBUNIT GAMMA 1"/>
    <property type="match status" value="1"/>
</dbReference>
<dbReference type="EMBL" id="JAKUCV010001902">
    <property type="protein sequence ID" value="KAJ4844656.1"/>
    <property type="molecule type" value="Genomic_DNA"/>
</dbReference>
<feature type="compositionally biased region" description="Basic and acidic residues" evidence="7">
    <location>
        <begin position="14"/>
        <end position="23"/>
    </location>
</feature>
<sequence length="117" mass="12975">MDHHQESAGGGGGESRRDREEQRVASTTLVLNNTAEPLMGKHRMAAAIALLQNQINFIQEELDQLDSLGESSLVCKELLSSVGSIPDPLLPTTKGPADVGWDRWFRGTHNNSRRRWL</sequence>
<evidence type="ECO:0000313" key="9">
    <source>
        <dbReference type="EMBL" id="KAJ4844656.1"/>
    </source>
</evidence>
<evidence type="ECO:0000313" key="11">
    <source>
        <dbReference type="Proteomes" id="UP001141552"/>
    </source>
</evidence>
<evidence type="ECO:0000313" key="10">
    <source>
        <dbReference type="EMBL" id="KAJ4845849.1"/>
    </source>
</evidence>
<evidence type="ECO:0000256" key="5">
    <source>
        <dbReference type="ARBA" id="ARBA00023224"/>
    </source>
</evidence>